<keyword evidence="8" id="KW-0963">Cytoplasm</keyword>
<feature type="active site" description="Proton acceptor" evidence="8">
    <location>
        <position position="68"/>
    </location>
</feature>
<evidence type="ECO:0000256" key="8">
    <source>
        <dbReference type="HAMAP-Rule" id="MF_00361"/>
    </source>
</evidence>
<comment type="subcellular location">
    <subcellularLocation>
        <location evidence="8">Cytoplasm</location>
    </subcellularLocation>
</comment>
<dbReference type="GO" id="GO:0006741">
    <property type="term" value="P:NADP+ biosynthetic process"/>
    <property type="evidence" value="ECO:0007669"/>
    <property type="project" value="UniProtKB-UniRule"/>
</dbReference>
<dbReference type="Pfam" id="PF20143">
    <property type="entry name" value="NAD_kinase_C"/>
    <property type="match status" value="1"/>
</dbReference>
<dbReference type="GO" id="GO:0005737">
    <property type="term" value="C:cytoplasm"/>
    <property type="evidence" value="ECO:0007669"/>
    <property type="project" value="UniProtKB-SubCell"/>
</dbReference>
<evidence type="ECO:0000256" key="2">
    <source>
        <dbReference type="ARBA" id="ARBA00022741"/>
    </source>
</evidence>
<dbReference type="RefSeq" id="WP_078695784.1">
    <property type="nucleotide sequence ID" value="NZ_FUYH01000004.1"/>
</dbReference>
<evidence type="ECO:0000313" key="10">
    <source>
        <dbReference type="Proteomes" id="UP000190105"/>
    </source>
</evidence>
<dbReference type="InterPro" id="IPR002504">
    <property type="entry name" value="NADK"/>
</dbReference>
<dbReference type="OrthoDB" id="9774737at2"/>
<evidence type="ECO:0000256" key="4">
    <source>
        <dbReference type="ARBA" id="ARBA00022840"/>
    </source>
</evidence>
<dbReference type="AlphaFoldDB" id="A0A1T4WYV4"/>
<evidence type="ECO:0000256" key="1">
    <source>
        <dbReference type="ARBA" id="ARBA00022679"/>
    </source>
</evidence>
<comment type="cofactor">
    <cofactor evidence="8">
        <name>a divalent metal cation</name>
        <dbReference type="ChEBI" id="CHEBI:60240"/>
    </cofactor>
</comment>
<dbReference type="FunFam" id="2.60.200.30:FF:000009">
    <property type="entry name" value="Poly(P)/ATP NAD kinase"/>
    <property type="match status" value="1"/>
</dbReference>
<evidence type="ECO:0000313" key="9">
    <source>
        <dbReference type="EMBL" id="SKA82048.1"/>
    </source>
</evidence>
<keyword evidence="6 8" id="KW-0520">NAD</keyword>
<feature type="binding site" evidence="8">
    <location>
        <position position="242"/>
    </location>
    <ligand>
        <name>NAD(+)</name>
        <dbReference type="ChEBI" id="CHEBI:57540"/>
    </ligand>
</feature>
<dbReference type="Gene3D" id="3.40.50.10330">
    <property type="entry name" value="Probable inorganic polyphosphate/atp-NAD kinase, domain 1"/>
    <property type="match status" value="1"/>
</dbReference>
<feature type="binding site" evidence="8">
    <location>
        <begin position="142"/>
        <end position="143"/>
    </location>
    <ligand>
        <name>NAD(+)</name>
        <dbReference type="ChEBI" id="CHEBI:57540"/>
    </ligand>
</feature>
<dbReference type="GO" id="GO:0046872">
    <property type="term" value="F:metal ion binding"/>
    <property type="evidence" value="ECO:0007669"/>
    <property type="project" value="UniProtKB-UniRule"/>
</dbReference>
<dbReference type="Proteomes" id="UP000190105">
    <property type="component" value="Unassembled WGS sequence"/>
</dbReference>
<keyword evidence="3 8" id="KW-0418">Kinase</keyword>
<dbReference type="InterPro" id="IPR016064">
    <property type="entry name" value="NAD/diacylglycerol_kinase_sf"/>
</dbReference>
<keyword evidence="2 8" id="KW-0547">Nucleotide-binding</keyword>
<dbReference type="EMBL" id="FUYH01000004">
    <property type="protein sequence ID" value="SKA82048.1"/>
    <property type="molecule type" value="Genomic_DNA"/>
</dbReference>
<evidence type="ECO:0000256" key="3">
    <source>
        <dbReference type="ARBA" id="ARBA00022777"/>
    </source>
</evidence>
<reference evidence="10" key="1">
    <citation type="submission" date="2017-02" db="EMBL/GenBank/DDBJ databases">
        <authorList>
            <person name="Varghese N."/>
            <person name="Submissions S."/>
        </authorList>
    </citation>
    <scope>NUCLEOTIDE SEQUENCE [LARGE SCALE GENOMIC DNA]</scope>
    <source>
        <strain evidence="10">USBA 833</strain>
    </source>
</reference>
<dbReference type="GO" id="GO:0005524">
    <property type="term" value="F:ATP binding"/>
    <property type="evidence" value="ECO:0007669"/>
    <property type="project" value="UniProtKB-KW"/>
</dbReference>
<dbReference type="InterPro" id="IPR017438">
    <property type="entry name" value="ATP-NAD_kinase_N"/>
</dbReference>
<comment type="similarity">
    <text evidence="8">Belongs to the NAD kinase family.</text>
</comment>
<protein>
    <recommendedName>
        <fullName evidence="8">NAD kinase</fullName>
        <ecNumber evidence="8">2.7.1.23</ecNumber>
    </recommendedName>
    <alternativeName>
        <fullName evidence="8">ATP-dependent NAD kinase</fullName>
    </alternativeName>
</protein>
<comment type="catalytic activity">
    <reaction evidence="7 8">
        <text>NAD(+) + ATP = ADP + NADP(+) + H(+)</text>
        <dbReference type="Rhea" id="RHEA:18629"/>
        <dbReference type="ChEBI" id="CHEBI:15378"/>
        <dbReference type="ChEBI" id="CHEBI:30616"/>
        <dbReference type="ChEBI" id="CHEBI:57540"/>
        <dbReference type="ChEBI" id="CHEBI:58349"/>
        <dbReference type="ChEBI" id="CHEBI:456216"/>
        <dbReference type="EC" id="2.7.1.23"/>
    </reaction>
</comment>
<name>A0A1T4WYV4_9CLOT</name>
<organism evidence="9 10">
    <name type="scientific">Caloramator quimbayensis</name>
    <dbReference type="NCBI Taxonomy" id="1147123"/>
    <lineage>
        <taxon>Bacteria</taxon>
        <taxon>Bacillati</taxon>
        <taxon>Bacillota</taxon>
        <taxon>Clostridia</taxon>
        <taxon>Eubacteriales</taxon>
        <taxon>Clostridiaceae</taxon>
        <taxon>Caloramator</taxon>
    </lineage>
</organism>
<accession>A0A1T4WYV4</accession>
<evidence type="ECO:0000256" key="6">
    <source>
        <dbReference type="ARBA" id="ARBA00023027"/>
    </source>
</evidence>
<dbReference type="STRING" id="1147123.SAMN05443428_104155"/>
<dbReference type="Gene3D" id="2.60.200.30">
    <property type="entry name" value="Probable inorganic polyphosphate/atp-NAD kinase, domain 2"/>
    <property type="match status" value="1"/>
</dbReference>
<feature type="binding site" evidence="8">
    <location>
        <begin position="68"/>
        <end position="69"/>
    </location>
    <ligand>
        <name>NAD(+)</name>
        <dbReference type="ChEBI" id="CHEBI:57540"/>
    </ligand>
</feature>
<proteinExistence type="inferred from homology"/>
<keyword evidence="1 8" id="KW-0808">Transferase</keyword>
<feature type="binding site" evidence="8">
    <location>
        <position position="172"/>
    </location>
    <ligand>
        <name>NAD(+)</name>
        <dbReference type="ChEBI" id="CHEBI:57540"/>
    </ligand>
</feature>
<dbReference type="SUPFAM" id="SSF111331">
    <property type="entry name" value="NAD kinase/diacylglycerol kinase-like"/>
    <property type="match status" value="1"/>
</dbReference>
<dbReference type="Pfam" id="PF01513">
    <property type="entry name" value="NAD_kinase"/>
    <property type="match status" value="1"/>
</dbReference>
<feature type="binding site" evidence="8">
    <location>
        <begin position="183"/>
        <end position="188"/>
    </location>
    <ligand>
        <name>NAD(+)</name>
        <dbReference type="ChEBI" id="CHEBI:57540"/>
    </ligand>
</feature>
<feature type="binding site" evidence="8">
    <location>
        <position position="153"/>
    </location>
    <ligand>
        <name>NAD(+)</name>
        <dbReference type="ChEBI" id="CHEBI:57540"/>
    </ligand>
</feature>
<keyword evidence="10" id="KW-1185">Reference proteome</keyword>
<dbReference type="PANTHER" id="PTHR20275">
    <property type="entry name" value="NAD KINASE"/>
    <property type="match status" value="1"/>
</dbReference>
<dbReference type="GO" id="GO:0003951">
    <property type="term" value="F:NAD+ kinase activity"/>
    <property type="evidence" value="ECO:0007669"/>
    <property type="project" value="UniProtKB-UniRule"/>
</dbReference>
<gene>
    <name evidence="8" type="primary">nadK</name>
    <name evidence="9" type="ORF">SAMN05443428_104155</name>
</gene>
<evidence type="ECO:0000256" key="5">
    <source>
        <dbReference type="ARBA" id="ARBA00022857"/>
    </source>
</evidence>
<dbReference type="EC" id="2.7.1.23" evidence="8"/>
<sequence length="285" mass="31864">MSKVSIITNLSKDKDLKMTELIVEWLEERGFKVLLLEEAANRLKRKELGCNTKQIYSLCDYAIVLGGDGTLLGAAREAVNYETPLLGVNMGRLGFITEVEVKDVFTALEKICKKEFAIEERLMLEARVIKEGVNTDVFYCLNDFGITKGILSRIITLKVYVNDEYMDTYNADGIVISTPTGSTAYSLSAGGPIVNPKIGAIIITPICPHSLGSRSIVISKDEVVMVDVEDDNQGVYLTTDGQRGYKLKNGDRVIIRKAPFTARLIKVFNRSFYDVMRNKLKNERE</sequence>
<dbReference type="HAMAP" id="MF_00361">
    <property type="entry name" value="NAD_kinase"/>
    <property type="match status" value="1"/>
</dbReference>
<dbReference type="GO" id="GO:0051287">
    <property type="term" value="F:NAD binding"/>
    <property type="evidence" value="ECO:0007669"/>
    <property type="project" value="UniProtKB-ARBA"/>
</dbReference>
<dbReference type="GO" id="GO:0019674">
    <property type="term" value="P:NAD+ metabolic process"/>
    <property type="evidence" value="ECO:0007669"/>
    <property type="project" value="InterPro"/>
</dbReference>
<comment type="caution">
    <text evidence="8">Lacks conserved residue(s) required for the propagation of feature annotation.</text>
</comment>
<keyword evidence="4 8" id="KW-0067">ATP-binding</keyword>
<dbReference type="InterPro" id="IPR017437">
    <property type="entry name" value="ATP-NAD_kinase_PpnK-typ_C"/>
</dbReference>
<dbReference type="PANTHER" id="PTHR20275:SF0">
    <property type="entry name" value="NAD KINASE"/>
    <property type="match status" value="1"/>
</dbReference>
<evidence type="ECO:0000256" key="7">
    <source>
        <dbReference type="ARBA" id="ARBA00047925"/>
    </source>
</evidence>
<keyword evidence="5 8" id="KW-0521">NADP</keyword>
<comment type="function">
    <text evidence="8">Involved in the regulation of the intracellular balance of NAD and NADP, and is a key enzyme in the biosynthesis of NADP. Catalyzes specifically the phosphorylation on 2'-hydroxyl of the adenosine moiety of NAD to yield NADP.</text>
</comment>